<dbReference type="SUPFAM" id="SSF52833">
    <property type="entry name" value="Thioredoxin-like"/>
    <property type="match status" value="1"/>
</dbReference>
<keyword evidence="1" id="KW-0472">Membrane</keyword>
<comment type="caution">
    <text evidence="3">The sequence shown here is derived from an EMBL/GenBank/DDBJ whole genome shotgun (WGS) entry which is preliminary data.</text>
</comment>
<keyword evidence="4" id="KW-1185">Reference proteome</keyword>
<feature type="transmembrane region" description="Helical" evidence="1">
    <location>
        <begin position="7"/>
        <end position="27"/>
    </location>
</feature>
<dbReference type="EMBL" id="JAJDKZ010000054">
    <property type="protein sequence ID" value="MCB8611402.1"/>
    <property type="molecule type" value="Genomic_DNA"/>
</dbReference>
<gene>
    <name evidence="3" type="ORF">C7U55_09755</name>
    <name evidence="2" type="ORF">LJD69_12445</name>
</gene>
<dbReference type="EMBL" id="PYLP01000014">
    <property type="protein sequence ID" value="PST39401.1"/>
    <property type="molecule type" value="Genomic_DNA"/>
</dbReference>
<dbReference type="InterPro" id="IPR036249">
    <property type="entry name" value="Thioredoxin-like_sf"/>
</dbReference>
<accession>A0A2T3FVX3</accession>
<reference evidence="4" key="1">
    <citation type="submission" date="2018-03" db="EMBL/GenBank/DDBJ databases">
        <title>Lachnoclostridium SNUG30370 gen.nov., sp.nov., isolated from human faeces.</title>
        <authorList>
            <person name="Seo B."/>
            <person name="Jeon K."/>
            <person name="Ko G."/>
        </authorList>
    </citation>
    <scope>NUCLEOTIDE SEQUENCE [LARGE SCALE GENOMIC DNA]</scope>
    <source>
        <strain evidence="4">SNUG30370</strain>
    </source>
</reference>
<sequence length="139" mass="15792">MGFLKKIWKEISVFGLVFVIFIALFAYRQATHVELTTISKTKLVEKIKAKDSFVVVAGSDSDNTTLNYKDVCLKYLKKNHSDHIYYVNLASEKDATSYIQKTFKTDDGTVPSTFVIKNGKVKTQKSGALSYYRIAELFK</sequence>
<dbReference type="RefSeq" id="WP_106988412.1">
    <property type="nucleotide sequence ID" value="NZ_DAWBWI010000332.1"/>
</dbReference>
<dbReference type="Proteomes" id="UP001198439">
    <property type="component" value="Unassembled WGS sequence"/>
</dbReference>
<keyword evidence="1" id="KW-0812">Transmembrane</keyword>
<keyword evidence="1" id="KW-1133">Transmembrane helix</keyword>
<proteinExistence type="predicted"/>
<name>A0A2T3FVX3_9FIRM</name>
<reference evidence="3" key="2">
    <citation type="journal article" date="2019" name="Int. J. Syst. Evol. Microbiol.">
        <title>Faecalibacillus intestinalis gen. nov., sp. nov. and Faecalibacillus faecis sp. nov., isolated from human faeces.</title>
        <authorList>
            <person name="Seo B."/>
            <person name="Jeon K."/>
            <person name="Baek I."/>
            <person name="Lee Y.M."/>
            <person name="Baek K."/>
            <person name="Ko G."/>
        </authorList>
    </citation>
    <scope>NUCLEOTIDE SEQUENCE</scope>
    <source>
        <strain evidence="3">SNUG30370</strain>
    </source>
</reference>
<evidence type="ECO:0000313" key="4">
    <source>
        <dbReference type="Proteomes" id="UP000241201"/>
    </source>
</evidence>
<organism evidence="3 4">
    <name type="scientific">Faecalibacillus faecis</name>
    <dbReference type="NCBI Taxonomy" id="1982628"/>
    <lineage>
        <taxon>Bacteria</taxon>
        <taxon>Bacillati</taxon>
        <taxon>Bacillota</taxon>
        <taxon>Erysipelotrichia</taxon>
        <taxon>Erysipelotrichales</taxon>
        <taxon>Coprobacillaceae</taxon>
        <taxon>Faecalibacillus</taxon>
    </lineage>
</organism>
<evidence type="ECO:0000256" key="1">
    <source>
        <dbReference type="SAM" id="Phobius"/>
    </source>
</evidence>
<evidence type="ECO:0000313" key="3">
    <source>
        <dbReference type="EMBL" id="PST39401.1"/>
    </source>
</evidence>
<reference evidence="2" key="3">
    <citation type="submission" date="2021-10" db="EMBL/GenBank/DDBJ databases">
        <title>Collection of gut derived symbiotic bacterial strains cultured from healthy donors.</title>
        <authorList>
            <person name="Lin H."/>
            <person name="Littmann E."/>
            <person name="Kohout C."/>
            <person name="Pamer E.G."/>
        </authorList>
    </citation>
    <scope>NUCLEOTIDE SEQUENCE</scope>
    <source>
        <strain evidence="2">DFI.4.48</strain>
    </source>
</reference>
<dbReference type="Proteomes" id="UP000241201">
    <property type="component" value="Unassembled WGS sequence"/>
</dbReference>
<dbReference type="Gene3D" id="3.40.30.10">
    <property type="entry name" value="Glutaredoxin"/>
    <property type="match status" value="1"/>
</dbReference>
<protein>
    <submittedName>
        <fullName evidence="3">Uncharacterized protein</fullName>
    </submittedName>
</protein>
<evidence type="ECO:0000313" key="2">
    <source>
        <dbReference type="EMBL" id="MCB8611402.1"/>
    </source>
</evidence>
<dbReference type="AlphaFoldDB" id="A0A2T3FVX3"/>
<dbReference type="GeneID" id="77471377"/>